<dbReference type="STRING" id="252246.SAMN05421799_11293"/>
<dbReference type="EMBL" id="FTOO01000012">
    <property type="protein sequence ID" value="SIT08228.1"/>
    <property type="molecule type" value="Genomic_DNA"/>
</dbReference>
<protein>
    <submittedName>
        <fullName evidence="3">Acetyl esterase/lipase</fullName>
    </submittedName>
</protein>
<evidence type="ECO:0000259" key="2">
    <source>
        <dbReference type="Pfam" id="PF20434"/>
    </source>
</evidence>
<keyword evidence="1" id="KW-0378">Hydrolase</keyword>
<dbReference type="Proteomes" id="UP000186156">
    <property type="component" value="Unassembled WGS sequence"/>
</dbReference>
<gene>
    <name evidence="3" type="ORF">SAMN05421799_11293</name>
</gene>
<evidence type="ECO:0000313" key="3">
    <source>
        <dbReference type="EMBL" id="SIT08228.1"/>
    </source>
</evidence>
<dbReference type="Pfam" id="PF20434">
    <property type="entry name" value="BD-FAE"/>
    <property type="match status" value="1"/>
</dbReference>
<proteinExistence type="predicted"/>
<dbReference type="OrthoDB" id="108903at2"/>
<keyword evidence="4" id="KW-1185">Reference proteome</keyword>
<name>A0A1N7PCE3_9BACL</name>
<sequence>MDLETTVLAMSELKPTVPVVTSEVYRVAKRPLRIHFVRPAVPTGADYPCVLFIQGCAFGAAGPQNLLQSAPQILYLVEQGFVVGSVEHTYSYEAPFPAAVQDVFEAVRYVKKHAQRLAVNCARIGVWGASSGGNLAAMIGTAGMLNEFPGNIEDEDPSVRAVVDWFGPTDFLRMNEQGSQQDHDSPDSPESRYIGAPIQQVPEKALKANPITYLKPGVDYPSFLIMHGDQDPLVPYGQSVLLYNALRQLGQDATLIRLVNEGHGTPGFSDERILRLIVDFFRRHLA</sequence>
<accession>A0A1N7PCE3</accession>
<dbReference type="Gene3D" id="3.40.50.1820">
    <property type="entry name" value="alpha/beta hydrolase"/>
    <property type="match status" value="1"/>
</dbReference>
<feature type="domain" description="BD-FAE-like" evidence="2">
    <location>
        <begin position="44"/>
        <end position="246"/>
    </location>
</feature>
<dbReference type="InterPro" id="IPR050300">
    <property type="entry name" value="GDXG_lipolytic_enzyme"/>
</dbReference>
<reference evidence="4" key="1">
    <citation type="submission" date="2017-01" db="EMBL/GenBank/DDBJ databases">
        <authorList>
            <person name="Varghese N."/>
            <person name="Submissions S."/>
        </authorList>
    </citation>
    <scope>NUCLEOTIDE SEQUENCE [LARGE SCALE GENOMIC DNA]</scope>
    <source>
        <strain evidence="4">DSM 16176</strain>
    </source>
</reference>
<evidence type="ECO:0000256" key="1">
    <source>
        <dbReference type="ARBA" id="ARBA00022801"/>
    </source>
</evidence>
<dbReference type="PANTHER" id="PTHR48081:SF13">
    <property type="entry name" value="ALPHA_BETA HYDROLASE"/>
    <property type="match status" value="1"/>
</dbReference>
<organism evidence="3 4">
    <name type="scientific">Alicyclobacillus vulcanalis</name>
    <dbReference type="NCBI Taxonomy" id="252246"/>
    <lineage>
        <taxon>Bacteria</taxon>
        <taxon>Bacillati</taxon>
        <taxon>Bacillota</taxon>
        <taxon>Bacilli</taxon>
        <taxon>Bacillales</taxon>
        <taxon>Alicyclobacillaceae</taxon>
        <taxon>Alicyclobacillus</taxon>
    </lineage>
</organism>
<evidence type="ECO:0000313" key="4">
    <source>
        <dbReference type="Proteomes" id="UP000186156"/>
    </source>
</evidence>
<dbReference type="SUPFAM" id="SSF53474">
    <property type="entry name" value="alpha/beta-Hydrolases"/>
    <property type="match status" value="1"/>
</dbReference>
<dbReference type="GO" id="GO:0016787">
    <property type="term" value="F:hydrolase activity"/>
    <property type="evidence" value="ECO:0007669"/>
    <property type="project" value="UniProtKB-KW"/>
</dbReference>
<dbReference type="InterPro" id="IPR049492">
    <property type="entry name" value="BD-FAE-like_dom"/>
</dbReference>
<dbReference type="InterPro" id="IPR029058">
    <property type="entry name" value="AB_hydrolase_fold"/>
</dbReference>
<dbReference type="PANTHER" id="PTHR48081">
    <property type="entry name" value="AB HYDROLASE SUPERFAMILY PROTEIN C4A8.06C"/>
    <property type="match status" value="1"/>
</dbReference>
<dbReference type="AlphaFoldDB" id="A0A1N7PCE3"/>
<dbReference type="RefSeq" id="WP_076348756.1">
    <property type="nucleotide sequence ID" value="NZ_FTOO01000012.1"/>
</dbReference>